<dbReference type="AlphaFoldDB" id="A0A6B8VXF9"/>
<evidence type="ECO:0000313" key="3">
    <source>
        <dbReference type="Proteomes" id="UP000424462"/>
    </source>
</evidence>
<organism evidence="2 3">
    <name type="scientific">Corynebacterium occultum</name>
    <dbReference type="NCBI Taxonomy" id="2675219"/>
    <lineage>
        <taxon>Bacteria</taxon>
        <taxon>Bacillati</taxon>
        <taxon>Actinomycetota</taxon>
        <taxon>Actinomycetes</taxon>
        <taxon>Mycobacteriales</taxon>
        <taxon>Corynebacteriaceae</taxon>
        <taxon>Corynebacterium</taxon>
    </lineage>
</organism>
<dbReference type="RefSeq" id="WP_156231209.1">
    <property type="nucleotide sequence ID" value="NZ_CP046455.1"/>
</dbReference>
<sequence>MTGATETAITPPVNRGPLTRAAGSLAGFLALSLVVYAGVGALWAMLRPTYDATVTDSGDVYLTPAFNVEFTSFISFAVATGLLGALLALVMFVVSDGTRGLGTLFWVTLCAFLGAVVFLVVGDQVSLLLHPVPEQDALEVGETFRLLPGMNPGTAFIAAPFMASLAYWCAVLVSPEIN</sequence>
<gene>
    <name evidence="2" type="ORF">COCCU_09175</name>
</gene>
<keyword evidence="3" id="KW-1185">Reference proteome</keyword>
<feature type="transmembrane region" description="Helical" evidence="1">
    <location>
        <begin position="153"/>
        <end position="173"/>
    </location>
</feature>
<feature type="transmembrane region" description="Helical" evidence="1">
    <location>
        <begin position="101"/>
        <end position="121"/>
    </location>
</feature>
<keyword evidence="1" id="KW-0472">Membrane</keyword>
<evidence type="ECO:0000256" key="1">
    <source>
        <dbReference type="SAM" id="Phobius"/>
    </source>
</evidence>
<proteinExistence type="predicted"/>
<dbReference type="EMBL" id="CP046455">
    <property type="protein sequence ID" value="QGU07759.1"/>
    <property type="molecule type" value="Genomic_DNA"/>
</dbReference>
<protein>
    <recommendedName>
        <fullName evidence="4">DUF2567 domain-containing protein</fullName>
    </recommendedName>
</protein>
<dbReference type="Proteomes" id="UP000424462">
    <property type="component" value="Chromosome"/>
</dbReference>
<dbReference type="KEGG" id="cok:COCCU_09175"/>
<evidence type="ECO:0008006" key="4">
    <source>
        <dbReference type="Google" id="ProtNLM"/>
    </source>
</evidence>
<accession>A0A6B8VXF9</accession>
<evidence type="ECO:0000313" key="2">
    <source>
        <dbReference type="EMBL" id="QGU07759.1"/>
    </source>
</evidence>
<feature type="transmembrane region" description="Helical" evidence="1">
    <location>
        <begin position="25"/>
        <end position="46"/>
    </location>
</feature>
<feature type="transmembrane region" description="Helical" evidence="1">
    <location>
        <begin position="73"/>
        <end position="94"/>
    </location>
</feature>
<keyword evidence="1" id="KW-1133">Transmembrane helix</keyword>
<keyword evidence="1" id="KW-0812">Transmembrane</keyword>
<name>A0A6B8VXF9_9CORY</name>
<reference evidence="2 3" key="1">
    <citation type="submission" date="2019-11" db="EMBL/GenBank/DDBJ databases">
        <title>Complete genome sequence of Corynebacterium kalinowskii 1959, a novel Corynebacterium species isolated from soil of a small paddock in Vilsendorf, Germany.</title>
        <authorList>
            <person name="Schaffert L."/>
            <person name="Ruwe M."/>
            <person name="Milse J."/>
            <person name="Hanuschka K."/>
            <person name="Ortseifen V."/>
            <person name="Droste J."/>
            <person name="Brandt D."/>
            <person name="Schlueter L."/>
            <person name="Kutter Y."/>
            <person name="Vinke S."/>
            <person name="Viehoefer P."/>
            <person name="Jacob L."/>
            <person name="Luebke N.-C."/>
            <person name="Schulte-Berndt E."/>
            <person name="Hain C."/>
            <person name="Linder M."/>
            <person name="Schmidt P."/>
            <person name="Wollenschlaeger L."/>
            <person name="Luttermann T."/>
            <person name="Thieme E."/>
            <person name="Hassa J."/>
            <person name="Haak M."/>
            <person name="Wittchen M."/>
            <person name="Mentz A."/>
            <person name="Persicke M."/>
            <person name="Busche T."/>
            <person name="Ruckert C."/>
        </authorList>
    </citation>
    <scope>NUCLEOTIDE SEQUENCE [LARGE SCALE GENOMIC DNA]</scope>
    <source>
        <strain evidence="2 3">2039</strain>
    </source>
</reference>